<dbReference type="PROSITE" id="PS00062">
    <property type="entry name" value="ALDOKETO_REDUCTASE_2"/>
    <property type="match status" value="1"/>
</dbReference>
<name>A0A016UY47_9BILA</name>
<dbReference type="OrthoDB" id="5837250at2759"/>
<proteinExistence type="predicted"/>
<accession>A0A016UY47</accession>
<gene>
    <name evidence="3" type="primary">Acey_s0023.g847</name>
    <name evidence="3" type="synonym">Acey-C07D8.6</name>
    <name evidence="3" type="ORF">Y032_0023g847</name>
</gene>
<comment type="caution">
    <text evidence="3">The sequence shown here is derived from an EMBL/GenBank/DDBJ whole genome shotgun (WGS) entry which is preliminary data.</text>
</comment>
<keyword evidence="4" id="KW-1185">Reference proteome</keyword>
<evidence type="ECO:0000313" key="3">
    <source>
        <dbReference type="EMBL" id="EYC20060.1"/>
    </source>
</evidence>
<dbReference type="Gene3D" id="3.20.20.100">
    <property type="entry name" value="NADP-dependent oxidoreductase domain"/>
    <property type="match status" value="1"/>
</dbReference>
<dbReference type="PROSITE" id="PS00798">
    <property type="entry name" value="ALDOKETO_REDUCTASE_1"/>
    <property type="match status" value="1"/>
</dbReference>
<sequence length="1139" mass="127535">MSDDHLRKCVIDELRKAQGEPLSAEELFERCGGAKATNLNVDRFRNFIGQHCSRAVKAVHDMGDENSLPRYALHVDHARKTGTLKRRTARSKSQSSSRGGTPEANNTRFNPRAEGFSIFCQIVRKLSAASQDGTINWNAIRNQYRKETGRHLLTEELNGMCGTVNMTKHDLLTTYLSTVVEILDSRGQIVRPASPFSPKTPSPIASHSPPKDQELSPMASAVADEIRGEVLQDDVRRQHIVEQLKKNGVFVDGTDKVAPEKRTPLPSQSSEFAEEEEVVKTSSREVLQTPESDHASFMSVNQTLETSGEVGYTTGDDATPESDISLDFTADNSALGSTPCRTHEITLCTVDDSVIHHEVDENVNKHVVERDVIAEADHSEDDRDVEHMESRHQFEEEKLRSDLPVEQVQRESTIVIEEAELDEPEEVFEKKSARDVVEAKESVAEDKHRDIPVILITEPCEESVTKEECQQSIDEENVEENNEHEESKEVISMLDSDVGEEYLLEPHMTNKIVFSSVSDADFEEPAKQDEGQMYIGEVTPVTPIKERMMVFERKEEEEVEVPPAEVVMNVEVPVREKVEKFEHLQEENLDESRVSYISEGDMDNLEKVDVMERVHELEQSVVEEEEPVVEHEEQAVPPATHVLETVHKLEHEFNKSLPVCEEYVHITEHEKEELKSAGDGPSSESVSGEGMHIGPVGDVAVSHEVEITRREGLAAKAVTVTVEEVTIDPSGFSAETEARITDSTNAAVTHRVVVDVIPRTARKPRLSNSDSWEKAFVVASGSASAELSGTQIATSVERDVTAARDFLREVDKLETESKTTMTVGGPMITLSNGVKMPQVGLGTWQSTPAEVKAAVKTAIETGYRLIDTATCYQNEGAIGEAIQELIQAGKIKREDLFITTKLWATHLHPDDTEPSLRESLRLLKLDYVDLYLAHMPACFNHEMTEQNRSVTVLDVWKGLEGVYKKGLAKSIGVSNFSGEQIERIMKTATVPIHNLQVELHLYFPQHELQEVCKKHNISVTSYATLGSPGRVNFSLPSGAKLEWAPAPNDLEDPNVKKLAEKHKKTPAQILLRYVMDRNIAIIPKSVNPSRIVENFQIFDFSLTPEEIKELESTPHRQRLFLQDFMEGHPEDPFVSERKH</sequence>
<dbReference type="SUPFAM" id="SSF51430">
    <property type="entry name" value="NAD(P)-linked oxidoreductase"/>
    <property type="match status" value="1"/>
</dbReference>
<feature type="region of interest" description="Disordered" evidence="1">
    <location>
        <begin position="191"/>
        <end position="217"/>
    </location>
</feature>
<feature type="region of interest" description="Disordered" evidence="1">
    <location>
        <begin position="670"/>
        <end position="691"/>
    </location>
</feature>
<dbReference type="PROSITE" id="PS00063">
    <property type="entry name" value="ALDOKETO_REDUCTASE_3"/>
    <property type="match status" value="1"/>
</dbReference>
<dbReference type="InterPro" id="IPR018170">
    <property type="entry name" value="Aldo/ket_reductase_CS"/>
</dbReference>
<reference evidence="4" key="1">
    <citation type="journal article" date="2015" name="Nat. Genet.">
        <title>The genome and transcriptome of the zoonotic hookworm Ancylostoma ceylanicum identify infection-specific gene families.</title>
        <authorList>
            <person name="Schwarz E.M."/>
            <person name="Hu Y."/>
            <person name="Antoshechkin I."/>
            <person name="Miller M.M."/>
            <person name="Sternberg P.W."/>
            <person name="Aroian R.V."/>
        </authorList>
    </citation>
    <scope>NUCLEOTIDE SEQUENCE</scope>
    <source>
        <strain evidence="4">HY135</strain>
    </source>
</reference>
<protein>
    <recommendedName>
        <fullName evidence="2">NADP-dependent oxidoreductase domain-containing protein</fullName>
    </recommendedName>
</protein>
<feature type="domain" description="NADP-dependent oxidoreductase" evidence="2">
    <location>
        <begin position="839"/>
        <end position="1112"/>
    </location>
</feature>
<evidence type="ECO:0000256" key="1">
    <source>
        <dbReference type="SAM" id="MobiDB-lite"/>
    </source>
</evidence>
<dbReference type="Proteomes" id="UP000024635">
    <property type="component" value="Unassembled WGS sequence"/>
</dbReference>
<dbReference type="PANTHER" id="PTHR11732">
    <property type="entry name" value="ALDO/KETO REDUCTASE"/>
    <property type="match status" value="1"/>
</dbReference>
<feature type="compositionally biased region" description="Basic residues" evidence="1">
    <location>
        <begin position="80"/>
        <end position="90"/>
    </location>
</feature>
<evidence type="ECO:0000313" key="4">
    <source>
        <dbReference type="Proteomes" id="UP000024635"/>
    </source>
</evidence>
<dbReference type="InterPro" id="IPR036812">
    <property type="entry name" value="NAD(P)_OxRdtase_dom_sf"/>
</dbReference>
<evidence type="ECO:0000259" key="2">
    <source>
        <dbReference type="Pfam" id="PF00248"/>
    </source>
</evidence>
<dbReference type="PRINTS" id="PR00069">
    <property type="entry name" value="ALDKETRDTASE"/>
</dbReference>
<dbReference type="InterPro" id="IPR020471">
    <property type="entry name" value="AKR"/>
</dbReference>
<dbReference type="Pfam" id="PF00248">
    <property type="entry name" value="Aldo_ket_red"/>
    <property type="match status" value="1"/>
</dbReference>
<organism evidence="3 4">
    <name type="scientific">Ancylostoma ceylanicum</name>
    <dbReference type="NCBI Taxonomy" id="53326"/>
    <lineage>
        <taxon>Eukaryota</taxon>
        <taxon>Metazoa</taxon>
        <taxon>Ecdysozoa</taxon>
        <taxon>Nematoda</taxon>
        <taxon>Chromadorea</taxon>
        <taxon>Rhabditida</taxon>
        <taxon>Rhabditina</taxon>
        <taxon>Rhabditomorpha</taxon>
        <taxon>Strongyloidea</taxon>
        <taxon>Ancylostomatidae</taxon>
        <taxon>Ancylostomatinae</taxon>
        <taxon>Ancylostoma</taxon>
    </lineage>
</organism>
<dbReference type="AlphaFoldDB" id="A0A016UY47"/>
<feature type="region of interest" description="Disordered" evidence="1">
    <location>
        <begin position="74"/>
        <end position="109"/>
    </location>
</feature>
<dbReference type="InterPro" id="IPR023210">
    <property type="entry name" value="NADP_OxRdtase_dom"/>
</dbReference>
<dbReference type="EMBL" id="JARK01001359">
    <property type="protein sequence ID" value="EYC20060.1"/>
    <property type="molecule type" value="Genomic_DNA"/>
</dbReference>
<dbReference type="FunFam" id="3.20.20.100:FF:000029">
    <property type="entry name" value="Aldo-keto reductase"/>
    <property type="match status" value="1"/>
</dbReference>
<dbReference type="STRING" id="53326.A0A016UY47"/>
<feature type="compositionally biased region" description="Polar residues" evidence="1">
    <location>
        <begin position="91"/>
        <end position="109"/>
    </location>
</feature>
<dbReference type="GO" id="GO:0016491">
    <property type="term" value="F:oxidoreductase activity"/>
    <property type="evidence" value="ECO:0007669"/>
    <property type="project" value="InterPro"/>
</dbReference>